<keyword evidence="2" id="KW-0238">DNA-binding</keyword>
<dbReference type="SUPFAM" id="SSF48024">
    <property type="entry name" value="N-terminal domain of DnaB helicase"/>
    <property type="match status" value="1"/>
</dbReference>
<keyword evidence="1" id="KW-0235">DNA replication</keyword>
<dbReference type="EC" id="3.6.4.12" evidence="4"/>
<evidence type="ECO:0000259" key="3">
    <source>
        <dbReference type="Pfam" id="PF00772"/>
    </source>
</evidence>
<proteinExistence type="predicted"/>
<dbReference type="AlphaFoldDB" id="A0A3B0XQ23"/>
<evidence type="ECO:0000313" key="4">
    <source>
        <dbReference type="EMBL" id="VAW63979.1"/>
    </source>
</evidence>
<name>A0A3B0XQ23_9ZZZZ</name>
<dbReference type="InterPro" id="IPR007693">
    <property type="entry name" value="DNA_helicase_DnaB-like_N"/>
</dbReference>
<keyword evidence="4" id="KW-0378">Hydrolase</keyword>
<dbReference type="InterPro" id="IPR036185">
    <property type="entry name" value="DNA_heli_DnaB-like_N_sf"/>
</dbReference>
<reference evidence="4" key="1">
    <citation type="submission" date="2018-06" db="EMBL/GenBank/DDBJ databases">
        <authorList>
            <person name="Zhirakovskaya E."/>
        </authorList>
    </citation>
    <scope>NUCLEOTIDE SEQUENCE</scope>
</reference>
<feature type="domain" description="DNA helicase DnaB-like N-terminal" evidence="3">
    <location>
        <begin position="16"/>
        <end position="56"/>
    </location>
</feature>
<dbReference type="InterPro" id="IPR016136">
    <property type="entry name" value="DNA_helicase_N/primase_C"/>
</dbReference>
<dbReference type="GO" id="GO:0003677">
    <property type="term" value="F:DNA binding"/>
    <property type="evidence" value="ECO:0007669"/>
    <property type="project" value="UniProtKB-KW"/>
</dbReference>
<protein>
    <submittedName>
        <fullName evidence="4">Replicative DNA helicase (DnaB)</fullName>
        <ecNumber evidence="4">3.6.4.12</ecNumber>
    </submittedName>
</protein>
<evidence type="ECO:0000256" key="1">
    <source>
        <dbReference type="ARBA" id="ARBA00022705"/>
    </source>
</evidence>
<dbReference type="Gene3D" id="1.10.860.10">
    <property type="entry name" value="DNAb Helicase, Chain A"/>
    <property type="match status" value="1"/>
</dbReference>
<dbReference type="GO" id="GO:0003678">
    <property type="term" value="F:DNA helicase activity"/>
    <property type="evidence" value="ECO:0007669"/>
    <property type="project" value="UniProtKB-EC"/>
</dbReference>
<feature type="non-terminal residue" evidence="4">
    <location>
        <position position="56"/>
    </location>
</feature>
<dbReference type="Pfam" id="PF00772">
    <property type="entry name" value="DnaB"/>
    <property type="match status" value="1"/>
</dbReference>
<dbReference type="GO" id="GO:0016787">
    <property type="term" value="F:hydrolase activity"/>
    <property type="evidence" value="ECO:0007669"/>
    <property type="project" value="UniProtKB-KW"/>
</dbReference>
<dbReference type="GO" id="GO:0006260">
    <property type="term" value="P:DNA replication"/>
    <property type="evidence" value="ECO:0007669"/>
    <property type="project" value="UniProtKB-KW"/>
</dbReference>
<evidence type="ECO:0000256" key="2">
    <source>
        <dbReference type="ARBA" id="ARBA00023125"/>
    </source>
</evidence>
<dbReference type="GO" id="GO:0005524">
    <property type="term" value="F:ATP binding"/>
    <property type="evidence" value="ECO:0007669"/>
    <property type="project" value="InterPro"/>
</dbReference>
<sequence length="56" mass="6499">MMSIIIVGVSLSCFCEEDFYRHDHRLIFRSIARLEAADKPFDVITLSDELSKTHEL</sequence>
<keyword evidence="4" id="KW-0067">ATP-binding</keyword>
<organism evidence="4">
    <name type="scientific">hydrothermal vent metagenome</name>
    <dbReference type="NCBI Taxonomy" id="652676"/>
    <lineage>
        <taxon>unclassified sequences</taxon>
        <taxon>metagenomes</taxon>
        <taxon>ecological metagenomes</taxon>
    </lineage>
</organism>
<gene>
    <name evidence="4" type="ORF">MNBD_GAMMA08-2231</name>
</gene>
<keyword evidence="4" id="KW-0547">Nucleotide-binding</keyword>
<keyword evidence="4" id="KW-0347">Helicase</keyword>
<accession>A0A3B0XQ23</accession>
<dbReference type="EMBL" id="UOFH01000264">
    <property type="protein sequence ID" value="VAW63979.1"/>
    <property type="molecule type" value="Genomic_DNA"/>
</dbReference>